<accession>A0A821WPR5</accession>
<gene>
    <name evidence="2" type="ORF">PMACD_LOCUS13667</name>
</gene>
<feature type="region of interest" description="Disordered" evidence="1">
    <location>
        <begin position="1"/>
        <end position="69"/>
    </location>
</feature>
<feature type="compositionally biased region" description="Polar residues" evidence="1">
    <location>
        <begin position="1"/>
        <end position="30"/>
    </location>
</feature>
<sequence length="94" mass="9989">MQKLLSITNVKRHASSSPTQRKNMRSTPVVTDSKIEPGARPEPTSFGPRQLDVGSPTGTPAGECEDPYSPTGVVIYGSLATPQVSNTVCQEQCS</sequence>
<dbReference type="EMBL" id="CAJOBZ010000062">
    <property type="protein sequence ID" value="CAF4928715.1"/>
    <property type="molecule type" value="Genomic_DNA"/>
</dbReference>
<organism evidence="2 3">
    <name type="scientific">Pieris macdunnoughi</name>
    <dbReference type="NCBI Taxonomy" id="345717"/>
    <lineage>
        <taxon>Eukaryota</taxon>
        <taxon>Metazoa</taxon>
        <taxon>Ecdysozoa</taxon>
        <taxon>Arthropoda</taxon>
        <taxon>Hexapoda</taxon>
        <taxon>Insecta</taxon>
        <taxon>Pterygota</taxon>
        <taxon>Neoptera</taxon>
        <taxon>Endopterygota</taxon>
        <taxon>Lepidoptera</taxon>
        <taxon>Glossata</taxon>
        <taxon>Ditrysia</taxon>
        <taxon>Papilionoidea</taxon>
        <taxon>Pieridae</taxon>
        <taxon>Pierinae</taxon>
        <taxon>Pieris</taxon>
    </lineage>
</organism>
<evidence type="ECO:0000313" key="2">
    <source>
        <dbReference type="EMBL" id="CAF4928715.1"/>
    </source>
</evidence>
<reference evidence="2" key="1">
    <citation type="submission" date="2021-02" db="EMBL/GenBank/DDBJ databases">
        <authorList>
            <person name="Steward A R."/>
        </authorList>
    </citation>
    <scope>NUCLEOTIDE SEQUENCE</scope>
</reference>
<keyword evidence="3" id="KW-1185">Reference proteome</keyword>
<comment type="caution">
    <text evidence="2">The sequence shown here is derived from an EMBL/GenBank/DDBJ whole genome shotgun (WGS) entry which is preliminary data.</text>
</comment>
<dbReference type="Proteomes" id="UP000663880">
    <property type="component" value="Unassembled WGS sequence"/>
</dbReference>
<name>A0A821WPR5_9NEOP</name>
<proteinExistence type="predicted"/>
<evidence type="ECO:0000256" key="1">
    <source>
        <dbReference type="SAM" id="MobiDB-lite"/>
    </source>
</evidence>
<protein>
    <submittedName>
        <fullName evidence="2">Uncharacterized protein</fullName>
    </submittedName>
</protein>
<dbReference type="AlphaFoldDB" id="A0A821WPR5"/>
<evidence type="ECO:0000313" key="3">
    <source>
        <dbReference type="Proteomes" id="UP000663880"/>
    </source>
</evidence>